<evidence type="ECO:0000313" key="3">
    <source>
        <dbReference type="Proteomes" id="UP000011713"/>
    </source>
</evidence>
<dbReference type="Proteomes" id="UP000011713">
    <property type="component" value="Unassembled WGS sequence"/>
</dbReference>
<keyword evidence="3" id="KW-1185">Reference proteome</keyword>
<organism evidence="2 3">
    <name type="scientific">Hyaloperonospora arabidopsidis (strain Emoy2)</name>
    <name type="common">Downy mildew agent</name>
    <name type="synonym">Peronospora arabidopsidis</name>
    <dbReference type="NCBI Taxonomy" id="559515"/>
    <lineage>
        <taxon>Eukaryota</taxon>
        <taxon>Sar</taxon>
        <taxon>Stramenopiles</taxon>
        <taxon>Oomycota</taxon>
        <taxon>Peronosporomycetes</taxon>
        <taxon>Peronosporales</taxon>
        <taxon>Peronosporaceae</taxon>
        <taxon>Hyaloperonospora</taxon>
    </lineage>
</organism>
<feature type="region of interest" description="Disordered" evidence="1">
    <location>
        <begin position="135"/>
        <end position="174"/>
    </location>
</feature>
<feature type="compositionally biased region" description="Low complexity" evidence="1">
    <location>
        <begin position="29"/>
        <end position="44"/>
    </location>
</feature>
<dbReference type="HOGENOM" id="CLU_1247443_0_0_1"/>
<dbReference type="InParanoid" id="M4BRA2"/>
<feature type="compositionally biased region" description="Polar residues" evidence="1">
    <location>
        <begin position="1"/>
        <end position="13"/>
    </location>
</feature>
<dbReference type="EnsemblProtists" id="HpaT808941">
    <property type="protein sequence ID" value="HpaP808941"/>
    <property type="gene ID" value="HpaG808941"/>
</dbReference>
<dbReference type="VEuPathDB" id="FungiDB:HpaG808941"/>
<reference evidence="3" key="1">
    <citation type="journal article" date="2010" name="Science">
        <title>Signatures of adaptation to obligate biotrophy in the Hyaloperonospora arabidopsidis genome.</title>
        <authorList>
            <person name="Baxter L."/>
            <person name="Tripathy S."/>
            <person name="Ishaque N."/>
            <person name="Boot N."/>
            <person name="Cabral A."/>
            <person name="Kemen E."/>
            <person name="Thines M."/>
            <person name="Ah-Fong A."/>
            <person name="Anderson R."/>
            <person name="Badejoko W."/>
            <person name="Bittner-Eddy P."/>
            <person name="Boore J.L."/>
            <person name="Chibucos M.C."/>
            <person name="Coates M."/>
            <person name="Dehal P."/>
            <person name="Delehaunty K."/>
            <person name="Dong S."/>
            <person name="Downton P."/>
            <person name="Dumas B."/>
            <person name="Fabro G."/>
            <person name="Fronick C."/>
            <person name="Fuerstenberg S.I."/>
            <person name="Fulton L."/>
            <person name="Gaulin E."/>
            <person name="Govers F."/>
            <person name="Hughes L."/>
            <person name="Humphray S."/>
            <person name="Jiang R.H."/>
            <person name="Judelson H."/>
            <person name="Kamoun S."/>
            <person name="Kyung K."/>
            <person name="Meijer H."/>
            <person name="Minx P."/>
            <person name="Morris P."/>
            <person name="Nelson J."/>
            <person name="Phuntumart V."/>
            <person name="Qutob D."/>
            <person name="Rehmany A."/>
            <person name="Rougon-Cardoso A."/>
            <person name="Ryden P."/>
            <person name="Torto-Alalibo T."/>
            <person name="Studholme D."/>
            <person name="Wang Y."/>
            <person name="Win J."/>
            <person name="Wood J."/>
            <person name="Clifton S.W."/>
            <person name="Rogers J."/>
            <person name="Van den Ackerveken G."/>
            <person name="Jones J.D."/>
            <person name="McDowell J.M."/>
            <person name="Beynon J."/>
            <person name="Tyler B.M."/>
        </authorList>
    </citation>
    <scope>NUCLEOTIDE SEQUENCE [LARGE SCALE GENOMIC DNA]</scope>
    <source>
        <strain evidence="3">Emoy2</strain>
    </source>
</reference>
<reference evidence="2" key="2">
    <citation type="submission" date="2015-06" db="UniProtKB">
        <authorList>
            <consortium name="EnsemblProtists"/>
        </authorList>
    </citation>
    <scope>IDENTIFICATION</scope>
    <source>
        <strain evidence="2">Emoy2</strain>
    </source>
</reference>
<sequence length="222" mass="23226">MSTPAAPKITSNTVDDEENLRTEHRGDFTTTSRGSDDSTASDARASTEHDVENPLAADANDTTLASTTIIESPPDILTVSVLTMDDTMRTVDLAHDTASPADSDCDDGTADSDIGIFSSPRALEDQFEHKLSLNSEGGAEDVSVKGPPSLDSATASSEAHTNIHDRTMNEPRARKSPAAASAVIVAAAAYTPVGLIAGPLLGPVADNMTSIKTWVIARKRHA</sequence>
<protein>
    <submittedName>
        <fullName evidence="2">Uncharacterized protein</fullName>
    </submittedName>
</protein>
<feature type="region of interest" description="Disordered" evidence="1">
    <location>
        <begin position="1"/>
        <end position="60"/>
    </location>
</feature>
<name>M4BRA2_HYAAE</name>
<evidence type="ECO:0000256" key="1">
    <source>
        <dbReference type="SAM" id="MobiDB-lite"/>
    </source>
</evidence>
<evidence type="ECO:0000313" key="2">
    <source>
        <dbReference type="EnsemblProtists" id="HpaP808941"/>
    </source>
</evidence>
<feature type="compositionally biased region" description="Basic and acidic residues" evidence="1">
    <location>
        <begin position="161"/>
        <end position="173"/>
    </location>
</feature>
<accession>M4BRA2</accession>
<dbReference type="EMBL" id="JH598628">
    <property type="status" value="NOT_ANNOTATED_CDS"/>
    <property type="molecule type" value="Genomic_DNA"/>
</dbReference>
<dbReference type="AlphaFoldDB" id="M4BRA2"/>
<feature type="compositionally biased region" description="Polar residues" evidence="1">
    <location>
        <begin position="151"/>
        <end position="160"/>
    </location>
</feature>
<proteinExistence type="predicted"/>